<gene>
    <name evidence="1" type="ORF">TM49_18770</name>
</gene>
<dbReference type="KEGG" id="mey:TM49_18770"/>
<dbReference type="Proteomes" id="UP000032611">
    <property type="component" value="Chromosome"/>
</dbReference>
<evidence type="ECO:0000313" key="2">
    <source>
        <dbReference type="Proteomes" id="UP000032611"/>
    </source>
</evidence>
<dbReference type="PATRIC" id="fig|1486262.3.peg.3883"/>
<dbReference type="Gene3D" id="3.40.50.1000">
    <property type="entry name" value="HAD superfamily/HAD-like"/>
    <property type="match status" value="1"/>
</dbReference>
<accession>A0A0D5LSS2</accession>
<dbReference type="RefSeq" id="WP_045683496.1">
    <property type="nucleotide sequence ID" value="NZ_CP010803.1"/>
</dbReference>
<dbReference type="SUPFAM" id="SSF56784">
    <property type="entry name" value="HAD-like"/>
    <property type="match status" value="1"/>
</dbReference>
<evidence type="ECO:0000313" key="1">
    <source>
        <dbReference type="EMBL" id="AJY47254.1"/>
    </source>
</evidence>
<protein>
    <recommendedName>
        <fullName evidence="3">FCP1 homology domain-containing protein</fullName>
    </recommendedName>
</protein>
<dbReference type="AlphaFoldDB" id="A0A0D5LSS2"/>
<dbReference type="STRING" id="1486262.TM49_18770"/>
<dbReference type="EMBL" id="CP010803">
    <property type="protein sequence ID" value="AJY47254.1"/>
    <property type="molecule type" value="Genomic_DNA"/>
</dbReference>
<dbReference type="HOGENOM" id="CLU_110578_0_0_5"/>
<dbReference type="OrthoDB" id="7192139at2"/>
<dbReference type="InterPro" id="IPR036412">
    <property type="entry name" value="HAD-like_sf"/>
</dbReference>
<evidence type="ECO:0008006" key="3">
    <source>
        <dbReference type="Google" id="ProtNLM"/>
    </source>
</evidence>
<organism evidence="1 2">
    <name type="scientific">Martelella endophytica</name>
    <dbReference type="NCBI Taxonomy" id="1486262"/>
    <lineage>
        <taxon>Bacteria</taxon>
        <taxon>Pseudomonadati</taxon>
        <taxon>Pseudomonadota</taxon>
        <taxon>Alphaproteobacteria</taxon>
        <taxon>Hyphomicrobiales</taxon>
        <taxon>Aurantimonadaceae</taxon>
        <taxon>Martelella</taxon>
    </lineage>
</organism>
<reference evidence="1 2" key="1">
    <citation type="journal article" date="2015" name="Genome Announc.">
        <title>Complete genome sequence of Martelella endophytica YC6887, which has antifungal activity associated with a halophyte.</title>
        <authorList>
            <person name="Khan A."/>
            <person name="Khan H."/>
            <person name="Chung E.J."/>
            <person name="Hossain M.T."/>
            <person name="Chung Y.R."/>
        </authorList>
    </citation>
    <scope>NUCLEOTIDE SEQUENCE [LARGE SCALE GENOMIC DNA]</scope>
    <source>
        <strain evidence="1">YC6887</strain>
    </source>
</reference>
<sequence length="218" mass="24399">MADKLSDIAADDLDIGHRPLVVCDVDEVVLQFVAPFKAFLKANGHELVLRTFSLNGNVFSLETGTEIPDAEVEALLTAFYDAQEDWQEPFETARETLEGLTDIADVLLLTAMPPRHREKRRRLLRRNGFDFPLIATERPKGEVLSALCATHPPALVFIDDMLYNCRSVTRHLPGALAINLLIDDDYRALAPKTEPPSVVAAGWKEAEMLIRRHIAESR</sequence>
<dbReference type="InterPro" id="IPR023214">
    <property type="entry name" value="HAD_sf"/>
</dbReference>
<proteinExistence type="predicted"/>
<name>A0A0D5LSS2_MAREN</name>
<keyword evidence="2" id="KW-1185">Reference proteome</keyword>